<organism evidence="2 3">
    <name type="scientific">Candidatus Propionivibrio aalborgensis</name>
    <dbReference type="NCBI Taxonomy" id="1860101"/>
    <lineage>
        <taxon>Bacteria</taxon>
        <taxon>Pseudomonadati</taxon>
        <taxon>Pseudomonadota</taxon>
        <taxon>Betaproteobacteria</taxon>
        <taxon>Rhodocyclales</taxon>
        <taxon>Rhodocyclaceae</taxon>
        <taxon>Propionivibrio</taxon>
    </lineage>
</organism>
<gene>
    <name evidence="2" type="ORF">PROAA_170014</name>
</gene>
<dbReference type="InterPro" id="IPR046880">
    <property type="entry name" value="TPR-S"/>
</dbReference>
<dbReference type="EMBL" id="FLQY01000079">
    <property type="protein sequence ID" value="SBT05910.1"/>
    <property type="molecule type" value="Genomic_DNA"/>
</dbReference>
<dbReference type="Proteomes" id="UP000199600">
    <property type="component" value="Unassembled WGS sequence"/>
</dbReference>
<dbReference type="InterPro" id="IPR011990">
    <property type="entry name" value="TPR-like_helical_dom_sf"/>
</dbReference>
<dbReference type="PROSITE" id="PS50005">
    <property type="entry name" value="TPR"/>
    <property type="match status" value="1"/>
</dbReference>
<accession>A0A1A8XL88</accession>
<evidence type="ECO:0000313" key="2">
    <source>
        <dbReference type="EMBL" id="SBT05910.1"/>
    </source>
</evidence>
<keyword evidence="3" id="KW-1185">Reference proteome</keyword>
<dbReference type="Pfam" id="PF20308">
    <property type="entry name" value="TPR-S"/>
    <property type="match status" value="1"/>
</dbReference>
<dbReference type="RefSeq" id="WP_186410321.1">
    <property type="nucleotide sequence ID" value="NZ_FLQY01000079.1"/>
</dbReference>
<keyword evidence="1" id="KW-0802">TPR repeat</keyword>
<evidence type="ECO:0000313" key="3">
    <source>
        <dbReference type="Proteomes" id="UP000199600"/>
    </source>
</evidence>
<name>A0A1A8XL88_9RHOO</name>
<dbReference type="SUPFAM" id="SSF48452">
    <property type="entry name" value="TPR-like"/>
    <property type="match status" value="1"/>
</dbReference>
<sequence>MALHVFVAMPYGRSQNIDFDAVYAEYLKPALETAGFEVFRADEEERAGDIRTDMFQELLLADLVVVDLTLDNPNVWYELGVRHALRAHGVLLVQSERAYQPFDIYTDRKLHYHLKQGRPDPDHLEADRKSLTNMALTTMQSRNERPISPVFRLLDGLSEPAWRKLLVTGNNEFRQVYESWHRGIEIARKGNRPGDIMVLAEETPTWALRLEARRIAGTALMKLNQYQLALDQFDAAIELDPADEHNQRAKSILLGRLERHDEAREVVNALIRQHGNSPENWRLLGRLETEDWVQRWRLPDSSPESRREEAGRELPQLIQAIEPCMNAFISDPAHFISGINACTLRHLQIHLGYVLANPASLPNLEGGVIWSCLAALERQPDDYATRAAWAELTILFNPPGAAEKAWREAVAVANKDWHALETSRQQLLILRDLEFRTQNVETALAVLDEEIASLEAPWQARRVFLFSGHMIDTLDRAEPRFPALQENTAAAAIAAKLDELGMGEGGEQDLAICGGACGGDTLFAEAALRRGCRVHLHLQFNEADFLQASVAFAGESWIDRYYAVKEHALTRIRLQLDELGPPPKDSNPYVRNNLWQLYTALAHGVDKVRFVGLWNGEGGSGPGGTQNMVETVRRYAGRVSIIDTRQLFGL</sequence>
<protein>
    <submittedName>
        <fullName evidence="2">Tetratricopeptide TPR_2 repeat protein</fullName>
    </submittedName>
</protein>
<dbReference type="Gene3D" id="1.25.40.10">
    <property type="entry name" value="Tetratricopeptide repeat domain"/>
    <property type="match status" value="1"/>
</dbReference>
<dbReference type="InterPro" id="IPR019734">
    <property type="entry name" value="TPR_rpt"/>
</dbReference>
<reference evidence="2 3" key="1">
    <citation type="submission" date="2016-06" db="EMBL/GenBank/DDBJ databases">
        <authorList>
            <person name="Kjaerup R.B."/>
            <person name="Dalgaard T.S."/>
            <person name="Juul-Madsen H.R."/>
        </authorList>
    </citation>
    <scope>NUCLEOTIDE SEQUENCE [LARGE SCALE GENOMIC DNA]</scope>
    <source>
        <strain evidence="2">2</strain>
    </source>
</reference>
<proteinExistence type="predicted"/>
<evidence type="ECO:0000256" key="1">
    <source>
        <dbReference type="PROSITE-ProRule" id="PRU00339"/>
    </source>
</evidence>
<feature type="repeat" description="TPR" evidence="1">
    <location>
        <begin position="210"/>
        <end position="243"/>
    </location>
</feature>
<dbReference type="AlphaFoldDB" id="A0A1A8XL88"/>